<proteinExistence type="predicted"/>
<protein>
    <submittedName>
        <fullName evidence="1">Uncharacterized protein</fullName>
    </submittedName>
</protein>
<dbReference type="RefSeq" id="WP_011500213.1">
    <property type="nucleotide sequence ID" value="NC_007955.1"/>
</dbReference>
<dbReference type="HOGENOM" id="CLU_1465081_0_0_2"/>
<name>Q12TZ9_METBU</name>
<dbReference type="AlphaFoldDB" id="Q12TZ9"/>
<evidence type="ECO:0000313" key="1">
    <source>
        <dbReference type="EMBL" id="ABE53077.1"/>
    </source>
</evidence>
<evidence type="ECO:0000313" key="2">
    <source>
        <dbReference type="Proteomes" id="UP000001979"/>
    </source>
</evidence>
<organism evidence="1 2">
    <name type="scientific">Methanococcoides burtonii (strain DSM 6242 / NBRC 107633 / OCM 468 / ACE-M)</name>
    <dbReference type="NCBI Taxonomy" id="259564"/>
    <lineage>
        <taxon>Archaea</taxon>
        <taxon>Methanobacteriati</taxon>
        <taxon>Methanobacteriota</taxon>
        <taxon>Stenosarchaea group</taxon>
        <taxon>Methanomicrobia</taxon>
        <taxon>Methanosarcinales</taxon>
        <taxon>Methanosarcinaceae</taxon>
        <taxon>Methanococcoides</taxon>
    </lineage>
</organism>
<sequence>MEIKPWNVEAGNIKIIKAGDMLLTVKSESQAEDPSKVVQILCDATKAFVDTFDVDVREIIRMLSEDDAQLASNSEIQIQEQQGQIADSNDSITDLGTSVASINFVRIYSNVLNRMKEEFTDTFTTGDVVELLKEFWPNNGDGTLRNRARSHIRYLNKDKKIELTGKQGRAQIWRFIEIQNVAEE</sequence>
<dbReference type="KEGG" id="mbu:Mbur_2213"/>
<gene>
    <name evidence="1" type="ordered locus">Mbur_2213</name>
</gene>
<dbReference type="EMBL" id="CP000300">
    <property type="protein sequence ID" value="ABE53077.1"/>
    <property type="molecule type" value="Genomic_DNA"/>
</dbReference>
<dbReference type="Proteomes" id="UP000001979">
    <property type="component" value="Chromosome"/>
</dbReference>
<dbReference type="GeneID" id="3998825"/>
<reference evidence="2" key="1">
    <citation type="journal article" date="2009" name="ISME J.">
        <title>The genome sequence of the psychrophilic archaeon, Methanococcoides burtonii: the role of genome evolution in cold adaptation.</title>
        <authorList>
            <person name="Allen M.A."/>
            <person name="Lauro F.M."/>
            <person name="Williams T.J."/>
            <person name="Burg D."/>
            <person name="Siddiqui K.S."/>
            <person name="De Francisci D."/>
            <person name="Chong K.W."/>
            <person name="Pilak O."/>
            <person name="Chew H.H."/>
            <person name="De Maere M.Z."/>
            <person name="Ting L."/>
            <person name="Katrib M."/>
            <person name="Ng C."/>
            <person name="Sowers K.R."/>
            <person name="Galperin M.Y."/>
            <person name="Anderson I.J."/>
            <person name="Ivanova N."/>
            <person name="Dalin E."/>
            <person name="Martinez M."/>
            <person name="Lapidus A."/>
            <person name="Hauser L."/>
            <person name="Land M."/>
            <person name="Thomas T."/>
            <person name="Cavicchioli R."/>
        </authorList>
    </citation>
    <scope>NUCLEOTIDE SEQUENCE [LARGE SCALE GENOMIC DNA]</scope>
    <source>
        <strain evidence="2">DSM 6242 / NBRC 107633 / OCM 468 / ACE-M</strain>
    </source>
</reference>
<accession>Q12TZ9</accession>
<keyword evidence="2" id="KW-1185">Reference proteome</keyword>